<dbReference type="GO" id="GO:1901222">
    <property type="term" value="P:regulation of non-canonical NF-kappaB signal transduction"/>
    <property type="evidence" value="ECO:0007669"/>
    <property type="project" value="TreeGrafter"/>
</dbReference>
<keyword evidence="6" id="KW-0202">Cytokine</keyword>
<evidence type="ECO:0000256" key="10">
    <source>
        <dbReference type="ARBA" id="ARBA00023228"/>
    </source>
</evidence>
<dbReference type="PROSITE" id="PS00253">
    <property type="entry name" value="INTERLEUKIN_1"/>
    <property type="match status" value="1"/>
</dbReference>
<organism evidence="13 14">
    <name type="scientific">Electrophorus electricus</name>
    <name type="common">Electric eel</name>
    <name type="synonym">Gymnotus electricus</name>
    <dbReference type="NCBI Taxonomy" id="8005"/>
    <lineage>
        <taxon>Eukaryota</taxon>
        <taxon>Metazoa</taxon>
        <taxon>Chordata</taxon>
        <taxon>Craniata</taxon>
        <taxon>Vertebrata</taxon>
        <taxon>Euteleostomi</taxon>
        <taxon>Actinopterygii</taxon>
        <taxon>Neopterygii</taxon>
        <taxon>Teleostei</taxon>
        <taxon>Ostariophysi</taxon>
        <taxon>Gymnotiformes</taxon>
        <taxon>Gymnotoidei</taxon>
        <taxon>Gymnotidae</taxon>
        <taxon>Electrophorus</taxon>
    </lineage>
</organism>
<dbReference type="SUPFAM" id="SSF50353">
    <property type="entry name" value="Cytokine"/>
    <property type="match status" value="1"/>
</dbReference>
<dbReference type="GO" id="GO:0051781">
    <property type="term" value="P:positive regulation of cell division"/>
    <property type="evidence" value="ECO:0007669"/>
    <property type="project" value="UniProtKB-KW"/>
</dbReference>
<evidence type="ECO:0000256" key="1">
    <source>
        <dbReference type="ARBA" id="ARBA00004371"/>
    </source>
</evidence>
<evidence type="ECO:0000256" key="3">
    <source>
        <dbReference type="ARBA" id="ARBA00004550"/>
    </source>
</evidence>
<dbReference type="PANTHER" id="PTHR10078">
    <property type="entry name" value="INTERLEUKIN-1 FAMILY MEMBER"/>
    <property type="match status" value="1"/>
</dbReference>
<dbReference type="GO" id="GO:0010628">
    <property type="term" value="P:positive regulation of gene expression"/>
    <property type="evidence" value="ECO:0007669"/>
    <property type="project" value="TreeGrafter"/>
</dbReference>
<dbReference type="GO" id="GO:0048246">
    <property type="term" value="P:macrophage chemotaxis"/>
    <property type="evidence" value="ECO:0007669"/>
    <property type="project" value="TreeGrafter"/>
</dbReference>
<evidence type="ECO:0000256" key="9">
    <source>
        <dbReference type="ARBA" id="ARBA00023198"/>
    </source>
</evidence>
<keyword evidence="8" id="KW-0666">Pyrogen</keyword>
<dbReference type="PRINTS" id="PR01359">
    <property type="entry name" value="INTRLEUKIN1B"/>
</dbReference>
<evidence type="ECO:0000256" key="4">
    <source>
        <dbReference type="ARBA" id="ARBA00010448"/>
    </source>
</evidence>
<dbReference type="PANTHER" id="PTHR10078:SF30">
    <property type="entry name" value="INTERLEUKIN-1 BETA"/>
    <property type="match status" value="1"/>
</dbReference>
<dbReference type="GO" id="GO:0001660">
    <property type="term" value="P:fever generation"/>
    <property type="evidence" value="ECO:0007669"/>
    <property type="project" value="UniProtKB-KW"/>
</dbReference>
<keyword evidence="11" id="KW-0497">Mitogen</keyword>
<evidence type="ECO:0000256" key="6">
    <source>
        <dbReference type="ARBA" id="ARBA00022514"/>
    </source>
</evidence>
<dbReference type="Gene3D" id="2.80.10.50">
    <property type="match status" value="1"/>
</dbReference>
<dbReference type="Proteomes" id="UP000314983">
    <property type="component" value="Chromosome 17"/>
</dbReference>
<dbReference type="PRINTS" id="PR01357">
    <property type="entry name" value="INTRLEUKN1AB"/>
</dbReference>
<dbReference type="SMART" id="SM00125">
    <property type="entry name" value="IL1"/>
    <property type="match status" value="1"/>
</dbReference>
<name>A0A4W4H7Q7_ELEEL</name>
<dbReference type="InterPro" id="IPR008996">
    <property type="entry name" value="IL1/FGF"/>
</dbReference>
<reference evidence="13" key="3">
    <citation type="submission" date="2020-05" db="EMBL/GenBank/DDBJ databases">
        <title>Electrophorus electricus (electric eel) genome, fEleEle1, primary haplotype.</title>
        <authorList>
            <person name="Myers G."/>
            <person name="Meyer A."/>
            <person name="Fedrigo O."/>
            <person name="Formenti G."/>
            <person name="Rhie A."/>
            <person name="Tracey A."/>
            <person name="Sims Y."/>
            <person name="Jarvis E.D."/>
        </authorList>
    </citation>
    <scope>NUCLEOTIDE SEQUENCE [LARGE SCALE GENOMIC DNA]</scope>
</reference>
<dbReference type="STRING" id="8005.ENSEEEP00000044701"/>
<reference evidence="14" key="1">
    <citation type="journal article" date="2014" name="Science">
        <title>Nonhuman genetics. Genomic basis for the convergent evolution of electric organs.</title>
        <authorList>
            <person name="Gallant J.R."/>
            <person name="Traeger L.L."/>
            <person name="Volkening J.D."/>
            <person name="Moffett H."/>
            <person name="Chen P.H."/>
            <person name="Novina C.D."/>
            <person name="Phillips G.N.Jr."/>
            <person name="Anand R."/>
            <person name="Wells G.B."/>
            <person name="Pinch M."/>
            <person name="Guth R."/>
            <person name="Unguez G.A."/>
            <person name="Albert J.S."/>
            <person name="Zakon H.H."/>
            <person name="Samanta M.P."/>
            <person name="Sussman M.R."/>
        </authorList>
    </citation>
    <scope>NUCLEOTIDE SEQUENCE [LARGE SCALE GENOMIC DNA]</scope>
</reference>
<gene>
    <name evidence="13" type="primary">IL1B</name>
</gene>
<evidence type="ECO:0000256" key="7">
    <source>
        <dbReference type="ARBA" id="ARBA00022525"/>
    </source>
</evidence>
<sequence length="271" mass="30617">MAQKDLFELEICIESKSEYMDFDEPDYSEMTCRCALHEGVQIEIEEKPTTMGQLVKIIIAMQKFKTHHKVQSTMFTEHEVFNIFMDSVVEESVANVVCCDASKTYNKQDNVMECTVCDKLQKSLVKSTIAPVLQAVTLKGGNLHRRVLFHLSSYTPPRCSDLRGQPVCLGIAKSKLYLSCTNVSGTPTLSIEEINDKDTLKTISANNDMDRVLFLRRGTGNSVNTFESVKYPGWFISTSQADHECVDMCVENDASRLKVFTLYDKTVVFDN</sequence>
<dbReference type="GO" id="GO:0019221">
    <property type="term" value="P:cytokine-mediated signaling pathway"/>
    <property type="evidence" value="ECO:0007669"/>
    <property type="project" value="TreeGrafter"/>
</dbReference>
<accession>A0A4W4H7Q7</accession>
<keyword evidence="5" id="KW-0963">Cytoplasm</keyword>
<dbReference type="AlphaFoldDB" id="A0A4W4H7Q7"/>
<evidence type="ECO:0000256" key="11">
    <source>
        <dbReference type="ARBA" id="ARBA00023246"/>
    </source>
</evidence>
<dbReference type="GO" id="GO:0005829">
    <property type="term" value="C:cytosol"/>
    <property type="evidence" value="ECO:0007669"/>
    <property type="project" value="UniProtKB-SubCell"/>
</dbReference>
<reference evidence="14" key="2">
    <citation type="journal article" date="2017" name="Sci. Adv.">
        <title>A tail of two voltages: Proteomic comparison of the three electric organs of the electric eel.</title>
        <authorList>
            <person name="Traeger L.L."/>
            <person name="Sabat G."/>
            <person name="Barrett-Wilt G.A."/>
            <person name="Wells G.B."/>
            <person name="Sussman M.R."/>
        </authorList>
    </citation>
    <scope>NUCLEOTIDE SEQUENCE [LARGE SCALE GENOMIC DNA]</scope>
</reference>
<keyword evidence="14" id="KW-1185">Reference proteome</keyword>
<evidence type="ECO:0000256" key="8">
    <source>
        <dbReference type="ARBA" id="ARBA00022620"/>
    </source>
</evidence>
<dbReference type="PRINTS" id="PR00264">
    <property type="entry name" value="INTERLEUKIN1"/>
</dbReference>
<dbReference type="RefSeq" id="XP_026876571.2">
    <property type="nucleotide sequence ID" value="XM_027020770.2"/>
</dbReference>
<keyword evidence="7 12" id="KW-0964">Secreted</keyword>
<keyword evidence="10" id="KW-0458">Lysosome</keyword>
<dbReference type="GO" id="GO:0071222">
    <property type="term" value="P:cellular response to lipopolysaccharide"/>
    <property type="evidence" value="ECO:0007669"/>
    <property type="project" value="TreeGrafter"/>
</dbReference>
<evidence type="ECO:0000256" key="5">
    <source>
        <dbReference type="ARBA" id="ARBA00022490"/>
    </source>
</evidence>
<dbReference type="GO" id="GO:0042119">
    <property type="term" value="P:neutrophil activation"/>
    <property type="evidence" value="ECO:0007669"/>
    <property type="project" value="TreeGrafter"/>
</dbReference>
<dbReference type="GO" id="GO:0006955">
    <property type="term" value="P:immune response"/>
    <property type="evidence" value="ECO:0007669"/>
    <property type="project" value="InterPro"/>
</dbReference>
<protein>
    <recommendedName>
        <fullName evidence="12">Interleukin-1</fullName>
    </recommendedName>
</protein>
<dbReference type="InterPro" id="IPR000975">
    <property type="entry name" value="IL-1_fam"/>
</dbReference>
<dbReference type="GO" id="GO:0005764">
    <property type="term" value="C:lysosome"/>
    <property type="evidence" value="ECO:0007669"/>
    <property type="project" value="UniProtKB-SubCell"/>
</dbReference>
<reference evidence="13" key="5">
    <citation type="submission" date="2025-09" db="UniProtKB">
        <authorList>
            <consortium name="Ensembl"/>
        </authorList>
    </citation>
    <scope>IDENTIFICATION</scope>
</reference>
<dbReference type="GO" id="GO:0005615">
    <property type="term" value="C:extracellular space"/>
    <property type="evidence" value="ECO:0007669"/>
    <property type="project" value="UniProtKB-KW"/>
</dbReference>
<reference evidence="13" key="4">
    <citation type="submission" date="2025-08" db="UniProtKB">
        <authorList>
            <consortium name="Ensembl"/>
        </authorList>
    </citation>
    <scope>IDENTIFICATION</scope>
</reference>
<dbReference type="GO" id="GO:0005149">
    <property type="term" value="F:interleukin-1 receptor binding"/>
    <property type="evidence" value="ECO:0007669"/>
    <property type="project" value="UniProtKB-UniRule"/>
</dbReference>
<dbReference type="Pfam" id="PF00340">
    <property type="entry name" value="IL1"/>
    <property type="match status" value="1"/>
</dbReference>
<dbReference type="OMA" id="QKCLVMS"/>
<evidence type="ECO:0000313" key="13">
    <source>
        <dbReference type="Ensembl" id="ENSEEEP00000044701.2"/>
    </source>
</evidence>
<dbReference type="CDD" id="cd23296">
    <property type="entry name" value="beta-trefoil_IL1B"/>
    <property type="match status" value="1"/>
</dbReference>
<comment type="similarity">
    <text evidence="4 12">Belongs to the IL-1 family.</text>
</comment>
<dbReference type="GeneTree" id="ENSGT00950000182943"/>
<proteinExistence type="inferred from homology"/>
<evidence type="ECO:0000313" key="14">
    <source>
        <dbReference type="Proteomes" id="UP000314983"/>
    </source>
</evidence>
<dbReference type="Ensembl" id="ENSEEET00000045205.2">
    <property type="protein sequence ID" value="ENSEEEP00000044701.2"/>
    <property type="gene ID" value="ENSEEEG00000021108.2"/>
</dbReference>
<dbReference type="GeneID" id="113584063"/>
<dbReference type="InterPro" id="IPR020877">
    <property type="entry name" value="IL-1_CS"/>
</dbReference>
<dbReference type="GO" id="GO:0005125">
    <property type="term" value="F:cytokine activity"/>
    <property type="evidence" value="ECO:0007669"/>
    <property type="project" value="UniProtKB-UniRule"/>
</dbReference>
<evidence type="ECO:0000256" key="12">
    <source>
        <dbReference type="RuleBase" id="RU003753"/>
    </source>
</evidence>
<evidence type="ECO:0000256" key="2">
    <source>
        <dbReference type="ARBA" id="ARBA00004514"/>
    </source>
</evidence>
<keyword evidence="9" id="KW-0395">Inflammatory response</keyword>
<comment type="subcellular location">
    <subcellularLocation>
        <location evidence="2">Cytoplasm</location>
        <location evidence="2">Cytosol</location>
    </subcellularLocation>
    <subcellularLocation>
        <location evidence="1">Lysosome</location>
    </subcellularLocation>
    <subcellularLocation>
        <location evidence="3">Secreted</location>
        <location evidence="3">Extracellular exosome</location>
    </subcellularLocation>
</comment>